<evidence type="ECO:0000313" key="2">
    <source>
        <dbReference type="Proteomes" id="UP000051036"/>
    </source>
</evidence>
<sequence>MDRVTEAYAQVYGWKVNEEQDIEPPYSSYPLPDFVTDRIKWLIDERHANEGMLTFRGMFSMLLDIDKNEDNLKEEWEWGALSDYRPFTKEYKEWLDDPILSDIRRVAVIIATVYWKGEKDEQNTFKTREHHSRRL</sequence>
<dbReference type="EMBL" id="AZFM01000044">
    <property type="protein sequence ID" value="KRL88678.1"/>
    <property type="molecule type" value="Genomic_DNA"/>
</dbReference>
<name>A0A0R1U624_9LACO</name>
<dbReference type="RefSeq" id="WP_201779060.1">
    <property type="nucleotide sequence ID" value="NZ_AZFM01000044.1"/>
</dbReference>
<dbReference type="Proteomes" id="UP000051036">
    <property type="component" value="Unassembled WGS sequence"/>
</dbReference>
<protein>
    <recommendedName>
        <fullName evidence="3">Phage protein</fullName>
    </recommendedName>
</protein>
<accession>A0A0R1U624</accession>
<evidence type="ECO:0008006" key="3">
    <source>
        <dbReference type="Google" id="ProtNLM"/>
    </source>
</evidence>
<proteinExistence type="predicted"/>
<dbReference type="PATRIC" id="fig|1423763.3.peg.1453"/>
<keyword evidence="2" id="KW-1185">Reference proteome</keyword>
<dbReference type="STRING" id="1423763.FC46_GL001431"/>
<organism evidence="1 2">
    <name type="scientific">Lactobacillus kalixensis DSM 16043</name>
    <dbReference type="NCBI Taxonomy" id="1423763"/>
    <lineage>
        <taxon>Bacteria</taxon>
        <taxon>Bacillati</taxon>
        <taxon>Bacillota</taxon>
        <taxon>Bacilli</taxon>
        <taxon>Lactobacillales</taxon>
        <taxon>Lactobacillaceae</taxon>
        <taxon>Lactobacillus</taxon>
    </lineage>
</organism>
<reference evidence="1 2" key="1">
    <citation type="journal article" date="2015" name="Genome Announc.">
        <title>Expanding the biotechnology potential of lactobacilli through comparative genomics of 213 strains and associated genera.</title>
        <authorList>
            <person name="Sun Z."/>
            <person name="Harris H.M."/>
            <person name="McCann A."/>
            <person name="Guo C."/>
            <person name="Argimon S."/>
            <person name="Zhang W."/>
            <person name="Yang X."/>
            <person name="Jeffery I.B."/>
            <person name="Cooney J.C."/>
            <person name="Kagawa T.F."/>
            <person name="Liu W."/>
            <person name="Song Y."/>
            <person name="Salvetti E."/>
            <person name="Wrobel A."/>
            <person name="Rasinkangas P."/>
            <person name="Parkhill J."/>
            <person name="Rea M.C."/>
            <person name="O'Sullivan O."/>
            <person name="Ritari J."/>
            <person name="Douillard F.P."/>
            <person name="Paul Ross R."/>
            <person name="Yang R."/>
            <person name="Briner A.E."/>
            <person name="Felis G.E."/>
            <person name="de Vos W.M."/>
            <person name="Barrangou R."/>
            <person name="Klaenhammer T.R."/>
            <person name="Caufield P.W."/>
            <person name="Cui Y."/>
            <person name="Zhang H."/>
            <person name="O'Toole P.W."/>
        </authorList>
    </citation>
    <scope>NUCLEOTIDE SEQUENCE [LARGE SCALE GENOMIC DNA]</scope>
    <source>
        <strain evidence="1 2">DSM 16043</strain>
    </source>
</reference>
<comment type="caution">
    <text evidence="1">The sequence shown here is derived from an EMBL/GenBank/DDBJ whole genome shotgun (WGS) entry which is preliminary data.</text>
</comment>
<dbReference type="AlphaFoldDB" id="A0A0R1U624"/>
<gene>
    <name evidence="1" type="ORF">FC46_GL001431</name>
</gene>
<evidence type="ECO:0000313" key="1">
    <source>
        <dbReference type="EMBL" id="KRL88678.1"/>
    </source>
</evidence>